<accession>A0AB39V719</accession>
<name>A0AB39V719_9FUSO</name>
<dbReference type="AlphaFoldDB" id="A0AB39V719"/>
<sequence length="49" mass="5898">MTMYLKKLGSEGRIPFEITANPFYSKQNMERLNQSIQNLKERKTYNKRT</sequence>
<dbReference type="RefSeq" id="WP_369717553.1">
    <property type="nucleotide sequence ID" value="NZ_CP165647.1"/>
</dbReference>
<organism evidence="1">
    <name type="scientific">Leptotrichia alba</name>
    <dbReference type="NCBI Taxonomy" id="3239304"/>
    <lineage>
        <taxon>Bacteria</taxon>
        <taxon>Fusobacteriati</taxon>
        <taxon>Fusobacteriota</taxon>
        <taxon>Fusobacteriia</taxon>
        <taxon>Fusobacteriales</taxon>
        <taxon>Leptotrichiaceae</taxon>
        <taxon>Leptotrichia</taxon>
    </lineage>
</organism>
<reference evidence="1" key="1">
    <citation type="submission" date="2024-07" db="EMBL/GenBank/DDBJ databases">
        <authorList>
            <person name="Li X.-J."/>
            <person name="Wang X."/>
        </authorList>
    </citation>
    <scope>NUCLEOTIDE SEQUENCE</scope>
    <source>
        <strain evidence="1">HSP-536</strain>
    </source>
</reference>
<dbReference type="EMBL" id="CP165647">
    <property type="protein sequence ID" value="XDU63445.1"/>
    <property type="molecule type" value="Genomic_DNA"/>
</dbReference>
<gene>
    <name evidence="1" type="ORF">AB8B28_08360</name>
</gene>
<dbReference type="KEGG" id="lala:AB8B28_08360"/>
<proteinExistence type="predicted"/>
<protein>
    <submittedName>
        <fullName evidence="1">Uncharacterized protein</fullName>
    </submittedName>
</protein>
<evidence type="ECO:0000313" key="1">
    <source>
        <dbReference type="EMBL" id="XDU63445.1"/>
    </source>
</evidence>